<comment type="caution">
    <text evidence="2">The sequence shown here is derived from an EMBL/GenBank/DDBJ whole genome shotgun (WGS) entry which is preliminary data.</text>
</comment>
<name>A0A921RD56_SORBI</name>
<feature type="compositionally biased region" description="Polar residues" evidence="1">
    <location>
        <begin position="72"/>
        <end position="90"/>
    </location>
</feature>
<dbReference type="EMBL" id="CM027682">
    <property type="protein sequence ID" value="KAG0537828.1"/>
    <property type="molecule type" value="Genomic_DNA"/>
</dbReference>
<organism evidence="2 5">
    <name type="scientific">Sorghum bicolor</name>
    <name type="common">Sorghum</name>
    <name type="synonym">Sorghum vulgare</name>
    <dbReference type="NCBI Taxonomy" id="4558"/>
    <lineage>
        <taxon>Eukaryota</taxon>
        <taxon>Viridiplantae</taxon>
        <taxon>Streptophyta</taxon>
        <taxon>Embryophyta</taxon>
        <taxon>Tracheophyta</taxon>
        <taxon>Spermatophyta</taxon>
        <taxon>Magnoliopsida</taxon>
        <taxon>Liliopsida</taxon>
        <taxon>Poales</taxon>
        <taxon>Poaceae</taxon>
        <taxon>PACMAD clade</taxon>
        <taxon>Panicoideae</taxon>
        <taxon>Andropogonodae</taxon>
        <taxon>Andropogoneae</taxon>
        <taxon>Sorghinae</taxon>
        <taxon>Sorghum</taxon>
    </lineage>
</organism>
<dbReference type="EMBL" id="CM027682">
    <property type="protein sequence ID" value="KAG0537797.1"/>
    <property type="molecule type" value="Genomic_DNA"/>
</dbReference>
<evidence type="ECO:0000313" key="2">
    <source>
        <dbReference type="EMBL" id="KAG0537797.1"/>
    </source>
</evidence>
<accession>A0A921RD56</accession>
<proteinExistence type="predicted"/>
<dbReference type="Proteomes" id="UP000807115">
    <property type="component" value="Chromosome 3"/>
</dbReference>
<protein>
    <submittedName>
        <fullName evidence="2">Uncharacterized protein</fullName>
    </submittedName>
</protein>
<sequence length="90" mass="10087">MFLMSNQTKKRGERYHSNVVSGCLSPCSWISNFLECSKFHLSIQVWINTSKNISEQGSSAMPNVSEKEEQSKGSMTKSEPTPWTAAKNTI</sequence>
<reference evidence="2" key="2">
    <citation type="submission" date="2020-10" db="EMBL/GenBank/DDBJ databases">
        <authorList>
            <person name="Cooper E.A."/>
            <person name="Brenton Z.W."/>
            <person name="Flinn B.S."/>
            <person name="Jenkins J."/>
            <person name="Shu S."/>
            <person name="Flowers D."/>
            <person name="Luo F."/>
            <person name="Wang Y."/>
            <person name="Xia P."/>
            <person name="Barry K."/>
            <person name="Daum C."/>
            <person name="Lipzen A."/>
            <person name="Yoshinaga Y."/>
            <person name="Schmutz J."/>
            <person name="Saski C."/>
            <person name="Vermerris W."/>
            <person name="Kresovich S."/>
        </authorList>
    </citation>
    <scope>NUCLEOTIDE SEQUENCE</scope>
</reference>
<reference evidence="2" key="1">
    <citation type="journal article" date="2019" name="BMC Genomics">
        <title>A new reference genome for Sorghum bicolor reveals high levels of sequence similarity between sweet and grain genotypes: implications for the genetics of sugar metabolism.</title>
        <authorList>
            <person name="Cooper E.A."/>
            <person name="Brenton Z.W."/>
            <person name="Flinn B.S."/>
            <person name="Jenkins J."/>
            <person name="Shu S."/>
            <person name="Flowers D."/>
            <person name="Luo F."/>
            <person name="Wang Y."/>
            <person name="Xia P."/>
            <person name="Barry K."/>
            <person name="Daum C."/>
            <person name="Lipzen A."/>
            <person name="Yoshinaga Y."/>
            <person name="Schmutz J."/>
            <person name="Saski C."/>
            <person name="Vermerris W."/>
            <person name="Kresovich S."/>
        </authorList>
    </citation>
    <scope>NUCLEOTIDE SEQUENCE</scope>
</reference>
<evidence type="ECO:0000313" key="4">
    <source>
        <dbReference type="EMBL" id="KAG0537834.1"/>
    </source>
</evidence>
<evidence type="ECO:0000313" key="5">
    <source>
        <dbReference type="Proteomes" id="UP000807115"/>
    </source>
</evidence>
<gene>
    <name evidence="2" type="ORF">BDA96_03G179100</name>
    <name evidence="3" type="ORF">BDA96_03G182200</name>
    <name evidence="4" type="ORF">BDA96_03G182800</name>
</gene>
<evidence type="ECO:0000256" key="1">
    <source>
        <dbReference type="SAM" id="MobiDB-lite"/>
    </source>
</evidence>
<evidence type="ECO:0000313" key="3">
    <source>
        <dbReference type="EMBL" id="KAG0537828.1"/>
    </source>
</evidence>
<feature type="region of interest" description="Disordered" evidence="1">
    <location>
        <begin position="55"/>
        <end position="90"/>
    </location>
</feature>
<dbReference type="EMBL" id="CM027682">
    <property type="protein sequence ID" value="KAG0537834.1"/>
    <property type="molecule type" value="Genomic_DNA"/>
</dbReference>
<dbReference type="AlphaFoldDB" id="A0A921RD56"/>